<dbReference type="SUPFAM" id="SSF52172">
    <property type="entry name" value="CheY-like"/>
    <property type="match status" value="1"/>
</dbReference>
<gene>
    <name evidence="3" type="ORF">E6K76_11850</name>
</gene>
<keyword evidence="1" id="KW-0597">Phosphoprotein</keyword>
<dbReference type="PANTHER" id="PTHR44520">
    <property type="entry name" value="RESPONSE REGULATOR RCP1-RELATED"/>
    <property type="match status" value="1"/>
</dbReference>
<dbReference type="CDD" id="cd17557">
    <property type="entry name" value="REC_Rcp-like"/>
    <property type="match status" value="1"/>
</dbReference>
<name>A0A538SZW3_UNCEI</name>
<evidence type="ECO:0000313" key="4">
    <source>
        <dbReference type="Proteomes" id="UP000316852"/>
    </source>
</evidence>
<dbReference type="Pfam" id="PF00072">
    <property type="entry name" value="Response_reg"/>
    <property type="match status" value="1"/>
</dbReference>
<dbReference type="Proteomes" id="UP000316852">
    <property type="component" value="Unassembled WGS sequence"/>
</dbReference>
<reference evidence="3 4" key="1">
    <citation type="journal article" date="2019" name="Nat. Microbiol.">
        <title>Mediterranean grassland soil C-N compound turnover is dependent on rainfall and depth, and is mediated by genomically divergent microorganisms.</title>
        <authorList>
            <person name="Diamond S."/>
            <person name="Andeer P.F."/>
            <person name="Li Z."/>
            <person name="Crits-Christoph A."/>
            <person name="Burstein D."/>
            <person name="Anantharaman K."/>
            <person name="Lane K.R."/>
            <person name="Thomas B.C."/>
            <person name="Pan C."/>
            <person name="Northen T.R."/>
            <person name="Banfield J.F."/>
        </authorList>
    </citation>
    <scope>NUCLEOTIDE SEQUENCE [LARGE SCALE GENOMIC DNA]</scope>
    <source>
        <strain evidence="3">WS_6</strain>
    </source>
</reference>
<dbReference type="PANTHER" id="PTHR44520:SF1">
    <property type="entry name" value="TWO-COMPONENT SYSTEM REGULATORY PROTEIN"/>
    <property type="match status" value="1"/>
</dbReference>
<dbReference type="InterPro" id="IPR001789">
    <property type="entry name" value="Sig_transdc_resp-reg_receiver"/>
</dbReference>
<dbReference type="InterPro" id="IPR052893">
    <property type="entry name" value="TCS_response_regulator"/>
</dbReference>
<dbReference type="EMBL" id="VBOW01000072">
    <property type="protein sequence ID" value="TMQ56937.1"/>
    <property type="molecule type" value="Genomic_DNA"/>
</dbReference>
<accession>A0A538SZW3</accession>
<organism evidence="3 4">
    <name type="scientific">Eiseniibacteriota bacterium</name>
    <dbReference type="NCBI Taxonomy" id="2212470"/>
    <lineage>
        <taxon>Bacteria</taxon>
        <taxon>Candidatus Eiseniibacteriota</taxon>
    </lineage>
</organism>
<evidence type="ECO:0000256" key="1">
    <source>
        <dbReference type="PROSITE-ProRule" id="PRU00169"/>
    </source>
</evidence>
<sequence length="153" mass="17103">MTMLKRILLAEDNENDVELTLTALVENNLANEVVVVRDGAEAWDFLRREGTFTGRNGGNPAVVLLDLKMPKVDGLELLRRMRQDVRFRTVPVVVLTSSREESDIIQSYQLGVNAFVVKPVAFKEFVGAVKNLGLFWAVLNEPPPDRLQSPSPV</sequence>
<dbReference type="GO" id="GO:0000160">
    <property type="term" value="P:phosphorelay signal transduction system"/>
    <property type="evidence" value="ECO:0007669"/>
    <property type="project" value="InterPro"/>
</dbReference>
<dbReference type="AlphaFoldDB" id="A0A538SZW3"/>
<evidence type="ECO:0000313" key="3">
    <source>
        <dbReference type="EMBL" id="TMQ56937.1"/>
    </source>
</evidence>
<dbReference type="PROSITE" id="PS50110">
    <property type="entry name" value="RESPONSE_REGULATORY"/>
    <property type="match status" value="1"/>
</dbReference>
<feature type="domain" description="Response regulatory" evidence="2">
    <location>
        <begin position="6"/>
        <end position="133"/>
    </location>
</feature>
<evidence type="ECO:0000259" key="2">
    <source>
        <dbReference type="PROSITE" id="PS50110"/>
    </source>
</evidence>
<protein>
    <submittedName>
        <fullName evidence="3">Response regulator</fullName>
    </submittedName>
</protein>
<dbReference type="InterPro" id="IPR011006">
    <property type="entry name" value="CheY-like_superfamily"/>
</dbReference>
<proteinExistence type="predicted"/>
<comment type="caution">
    <text evidence="3">The sequence shown here is derived from an EMBL/GenBank/DDBJ whole genome shotgun (WGS) entry which is preliminary data.</text>
</comment>
<feature type="modified residue" description="4-aspartylphosphate" evidence="1">
    <location>
        <position position="66"/>
    </location>
</feature>
<dbReference type="Gene3D" id="3.40.50.2300">
    <property type="match status" value="1"/>
</dbReference>
<dbReference type="SMART" id="SM00448">
    <property type="entry name" value="REC"/>
    <property type="match status" value="1"/>
</dbReference>